<dbReference type="PANTHER" id="PTHR43514">
    <property type="entry name" value="ABC TRANSPORTER I FAMILY MEMBER 10"/>
    <property type="match status" value="1"/>
</dbReference>
<evidence type="ECO:0000259" key="12">
    <source>
        <dbReference type="PROSITE" id="PS51866"/>
    </source>
</evidence>
<evidence type="ECO:0000256" key="2">
    <source>
        <dbReference type="ARBA" id="ARBA00022448"/>
    </source>
</evidence>
<dbReference type="PROSITE" id="PS00211">
    <property type="entry name" value="ABC_TRANSPORTER_1"/>
    <property type="match status" value="1"/>
</dbReference>
<dbReference type="RefSeq" id="WP_138747644.1">
    <property type="nucleotide sequence ID" value="NZ_VCLB01000003.1"/>
</dbReference>
<keyword evidence="8" id="KW-1278">Translocase</keyword>
<dbReference type="PROSITE" id="PS50893">
    <property type="entry name" value="ABC_TRANSPORTER_2"/>
    <property type="match status" value="1"/>
</dbReference>
<dbReference type="PANTHER" id="PTHR43514:SF10">
    <property type="entry name" value="MOLYBDENUM IMPORT ATP-BINDING PROTEIN MODC 2"/>
    <property type="match status" value="1"/>
</dbReference>
<dbReference type="SUPFAM" id="SSF52540">
    <property type="entry name" value="P-loop containing nucleoside triphosphate hydrolases"/>
    <property type="match status" value="1"/>
</dbReference>
<dbReference type="InterPro" id="IPR027417">
    <property type="entry name" value="P-loop_NTPase"/>
</dbReference>
<dbReference type="EMBL" id="VCLB01000003">
    <property type="protein sequence ID" value="TNB48740.1"/>
    <property type="molecule type" value="Genomic_DNA"/>
</dbReference>
<evidence type="ECO:0000259" key="11">
    <source>
        <dbReference type="PROSITE" id="PS50893"/>
    </source>
</evidence>
<evidence type="ECO:0000256" key="10">
    <source>
        <dbReference type="PROSITE-ProRule" id="PRU01213"/>
    </source>
</evidence>
<accession>A0A5C4JU37</accession>
<dbReference type="InterPro" id="IPR008995">
    <property type="entry name" value="Mo/tungstate-bd_C_term_dom"/>
</dbReference>
<keyword evidence="5" id="KW-0997">Cell inner membrane</keyword>
<feature type="domain" description="ABC transporter" evidence="11">
    <location>
        <begin position="1"/>
        <end position="234"/>
    </location>
</feature>
<evidence type="ECO:0000256" key="4">
    <source>
        <dbReference type="ARBA" id="ARBA00022505"/>
    </source>
</evidence>
<evidence type="ECO:0000256" key="1">
    <source>
        <dbReference type="ARBA" id="ARBA00005417"/>
    </source>
</evidence>
<keyword evidence="6" id="KW-0547">Nucleotide-binding</keyword>
<dbReference type="Proteomes" id="UP000307874">
    <property type="component" value="Unassembled WGS sequence"/>
</dbReference>
<feature type="domain" description="Mop" evidence="12">
    <location>
        <begin position="293"/>
        <end position="358"/>
    </location>
</feature>
<dbReference type="InterPro" id="IPR017871">
    <property type="entry name" value="ABC_transporter-like_CS"/>
</dbReference>
<dbReference type="Pfam" id="PF03459">
    <property type="entry name" value="TOBE"/>
    <property type="match status" value="1"/>
</dbReference>
<dbReference type="InterPro" id="IPR050334">
    <property type="entry name" value="Molybdenum_import_ModC"/>
</dbReference>
<dbReference type="GO" id="GO:0016020">
    <property type="term" value="C:membrane"/>
    <property type="evidence" value="ECO:0007669"/>
    <property type="project" value="InterPro"/>
</dbReference>
<evidence type="ECO:0000256" key="5">
    <source>
        <dbReference type="ARBA" id="ARBA00022519"/>
    </source>
</evidence>
<dbReference type="GO" id="GO:0005524">
    <property type="term" value="F:ATP binding"/>
    <property type="evidence" value="ECO:0007669"/>
    <property type="project" value="UniProtKB-KW"/>
</dbReference>
<evidence type="ECO:0000256" key="3">
    <source>
        <dbReference type="ARBA" id="ARBA00022475"/>
    </source>
</evidence>
<evidence type="ECO:0000256" key="8">
    <source>
        <dbReference type="ARBA" id="ARBA00022967"/>
    </source>
</evidence>
<evidence type="ECO:0000256" key="6">
    <source>
        <dbReference type="ARBA" id="ARBA00022741"/>
    </source>
</evidence>
<dbReference type="SUPFAM" id="SSF50331">
    <property type="entry name" value="MOP-like"/>
    <property type="match status" value="1"/>
</dbReference>
<dbReference type="AlphaFoldDB" id="A0A5C4JU37"/>
<dbReference type="Gene3D" id="3.40.50.300">
    <property type="entry name" value="P-loop containing nucleotide triphosphate hydrolases"/>
    <property type="match status" value="1"/>
</dbReference>
<dbReference type="GO" id="GO:0140359">
    <property type="term" value="F:ABC-type transporter activity"/>
    <property type="evidence" value="ECO:0007669"/>
    <property type="project" value="InterPro"/>
</dbReference>
<dbReference type="PROSITE" id="PS51866">
    <property type="entry name" value="MOP"/>
    <property type="match status" value="1"/>
</dbReference>
<evidence type="ECO:0000313" key="13">
    <source>
        <dbReference type="EMBL" id="TNB48740.1"/>
    </source>
</evidence>
<dbReference type="OrthoDB" id="9802264at2"/>
<dbReference type="NCBIfam" id="TIGR02142">
    <property type="entry name" value="modC_ABC"/>
    <property type="match status" value="1"/>
</dbReference>
<dbReference type="Gene3D" id="2.40.50.100">
    <property type="match status" value="1"/>
</dbReference>
<name>A0A5C4JU37_9HYPH</name>
<comment type="similarity">
    <text evidence="1">Belongs to the ABC transporter superfamily.</text>
</comment>
<evidence type="ECO:0000313" key="14">
    <source>
        <dbReference type="Proteomes" id="UP000307874"/>
    </source>
</evidence>
<dbReference type="Pfam" id="PF00005">
    <property type="entry name" value="ABC_tran"/>
    <property type="match status" value="1"/>
</dbReference>
<dbReference type="InterPro" id="IPR003593">
    <property type="entry name" value="AAA+_ATPase"/>
</dbReference>
<keyword evidence="9" id="KW-0472">Membrane</keyword>
<keyword evidence="3" id="KW-1003">Cell membrane</keyword>
<keyword evidence="4 10" id="KW-0500">Molybdenum</keyword>
<dbReference type="InterPro" id="IPR004606">
    <property type="entry name" value="Mop_domain"/>
</dbReference>
<evidence type="ECO:0000256" key="7">
    <source>
        <dbReference type="ARBA" id="ARBA00022840"/>
    </source>
</evidence>
<evidence type="ECO:0000256" key="9">
    <source>
        <dbReference type="ARBA" id="ARBA00023136"/>
    </source>
</evidence>
<gene>
    <name evidence="13" type="primary">modC</name>
    <name evidence="13" type="ORF">FF124_06340</name>
</gene>
<dbReference type="SMART" id="SM00382">
    <property type="entry name" value="AAA"/>
    <property type="match status" value="1"/>
</dbReference>
<dbReference type="InterPro" id="IPR005116">
    <property type="entry name" value="Transp-assoc_OB_typ1"/>
</dbReference>
<reference evidence="13 14" key="1">
    <citation type="submission" date="2019-06" db="EMBL/GenBank/DDBJ databases">
        <title>Martelella lutilitoris sp. nov., isolated from a tidal mudflat.</title>
        <authorList>
            <person name="Kim Y.-J."/>
        </authorList>
    </citation>
    <scope>NUCLEOTIDE SEQUENCE [LARGE SCALE GENOMIC DNA]</scope>
    <source>
        <strain evidence="13 14">GH2-6</strain>
    </source>
</reference>
<proteinExistence type="inferred from homology"/>
<dbReference type="InterPro" id="IPR003439">
    <property type="entry name" value="ABC_transporter-like_ATP-bd"/>
</dbReference>
<dbReference type="GO" id="GO:0015098">
    <property type="term" value="F:molybdate ion transmembrane transporter activity"/>
    <property type="evidence" value="ECO:0007669"/>
    <property type="project" value="InterPro"/>
</dbReference>
<organism evidence="13 14">
    <name type="scientific">Martelella lutilitoris</name>
    <dbReference type="NCBI Taxonomy" id="2583532"/>
    <lineage>
        <taxon>Bacteria</taxon>
        <taxon>Pseudomonadati</taxon>
        <taxon>Pseudomonadota</taxon>
        <taxon>Alphaproteobacteria</taxon>
        <taxon>Hyphomicrobiales</taxon>
        <taxon>Aurantimonadaceae</taxon>
        <taxon>Martelella</taxon>
    </lineage>
</organism>
<comment type="caution">
    <text evidence="13">The sequence shown here is derived from an EMBL/GenBank/DDBJ whole genome shotgun (WGS) entry which is preliminary data.</text>
</comment>
<keyword evidence="7 13" id="KW-0067">ATP-binding</keyword>
<sequence>MSDAMLEARFAGRLGAFSLDAAFDFPQNGVTALFGPSGCGKTTLLRCFAGLEHLSGGAFSIDGEVWQDGRRFRPAHRRAVGYVFQHANLFPHLTVRDNLRFAMKRAKGENAGRFDELTSLLGLGDLLERMPGRLSGGERQRVGIARALLSAPRLLLMDEPMSALDLQARQDIFPYLENLRHTLSIPVLYVTHAPEEVARFTDHLVVMREGKVIGAGPTAETLARLDLPIAHERQAGIAVDATIADIDLKWHLALAKFDGGALWIGDTGKAVGERVRLMIHARDVSIALVENPKVSIVNRVPAIIRQIRRSEDPSVQIIALEMGNTVIMARVTARSAYLLDLKPGMNVFAQIKSAAIID</sequence>
<keyword evidence="2" id="KW-0813">Transport</keyword>
<protein>
    <submittedName>
        <fullName evidence="13">Molybdenum ABC transporter ATP-binding protein</fullName>
    </submittedName>
</protein>
<dbReference type="GO" id="GO:0016887">
    <property type="term" value="F:ATP hydrolysis activity"/>
    <property type="evidence" value="ECO:0007669"/>
    <property type="project" value="InterPro"/>
</dbReference>
<dbReference type="InterPro" id="IPR011868">
    <property type="entry name" value="ModC_ABC_ATP-bd"/>
</dbReference>
<keyword evidence="14" id="KW-1185">Reference proteome</keyword>